<dbReference type="InterPro" id="IPR052026">
    <property type="entry name" value="ExeA_AAA_ATPase_DNA-bind"/>
</dbReference>
<reference evidence="1 2" key="1">
    <citation type="submission" date="2018-01" db="EMBL/GenBank/DDBJ databases">
        <title>Complete genome sequences of the type strains of Marinobacter flavimaris and Marinobacter maroccanus.</title>
        <authorList>
            <person name="Palau M."/>
            <person name="Boujida N."/>
            <person name="Manresa A."/>
            <person name="Minana-Galbis D."/>
        </authorList>
    </citation>
    <scope>NUCLEOTIDE SEQUENCE [LARGE SCALE GENOMIC DNA]</scope>
    <source>
        <strain evidence="1 2">N4</strain>
    </source>
</reference>
<dbReference type="CDD" id="cd00882">
    <property type="entry name" value="Ras_like_GTPase"/>
    <property type="match status" value="1"/>
</dbReference>
<dbReference type="Gene3D" id="3.40.50.300">
    <property type="entry name" value="P-loop containing nucleotide triphosphate hydrolases"/>
    <property type="match status" value="1"/>
</dbReference>
<name>A0A2S5Z7E8_9GAMM</name>
<accession>A0A2S5Z7E8</accession>
<evidence type="ECO:0000313" key="1">
    <source>
        <dbReference type="EMBL" id="PPI83329.1"/>
    </source>
</evidence>
<evidence type="ECO:0000313" key="2">
    <source>
        <dbReference type="Proteomes" id="UP000239917"/>
    </source>
</evidence>
<dbReference type="PANTHER" id="PTHR35894:SF1">
    <property type="entry name" value="PHOSPHORIBULOKINASE _ URIDINE KINASE FAMILY"/>
    <property type="match status" value="1"/>
</dbReference>
<dbReference type="InterPro" id="IPR008868">
    <property type="entry name" value="TniB"/>
</dbReference>
<dbReference type="SUPFAM" id="SSF52540">
    <property type="entry name" value="P-loop containing nucleoside triphosphate hydrolases"/>
    <property type="match status" value="1"/>
</dbReference>
<sequence length="306" mass="35088">MNRPRLKPETVHLQNTIILHPDFEVAMDALRMCHKTSGFDARGTVIYGDPGVGKSTLLKAYKKQFPDEEFPDRTTKPIVYFKGRFGRAPTTKMVQQRVLSTMGIPYKGRDTEADLTDSLAQSFKDLDVQMVLLDEFQDILKRSRDSEDIIHFIKQMMDDTNVPWVLAGIEEVCDFMDRSDDQIQRRWHGAYSLDAFSITTDDEMEDFACYMELIEENLPFRCPSLLEKNMLLRIYLATKGVPGLISDLMTMLVEFHDGKSAVTLKDFTRAHRLARQGSRRMKGSAPFARDPFDLTPSELRRITGAM</sequence>
<protein>
    <recommendedName>
        <fullName evidence="3">AAA+ ATPase domain-containing protein</fullName>
    </recommendedName>
</protein>
<dbReference type="Proteomes" id="UP000239917">
    <property type="component" value="Unassembled WGS sequence"/>
</dbReference>
<organism evidence="1 2">
    <name type="scientific">Marinobacter maroccanus</name>
    <dbReference type="NCBI Taxonomy" id="2055143"/>
    <lineage>
        <taxon>Bacteria</taxon>
        <taxon>Pseudomonadati</taxon>
        <taxon>Pseudomonadota</taxon>
        <taxon>Gammaproteobacteria</taxon>
        <taxon>Pseudomonadales</taxon>
        <taxon>Marinobacteraceae</taxon>
        <taxon>Marinobacter</taxon>
    </lineage>
</organism>
<dbReference type="RefSeq" id="WP_104322702.1">
    <property type="nucleotide sequence ID" value="NZ_PSSX01000015.1"/>
</dbReference>
<keyword evidence="2" id="KW-1185">Reference proteome</keyword>
<evidence type="ECO:0008006" key="3">
    <source>
        <dbReference type="Google" id="ProtNLM"/>
    </source>
</evidence>
<dbReference type="InterPro" id="IPR027417">
    <property type="entry name" value="P-loop_NTPase"/>
</dbReference>
<gene>
    <name evidence="1" type="ORF">KEHDKFFH_15300</name>
</gene>
<dbReference type="EMBL" id="PSSX01000015">
    <property type="protein sequence ID" value="PPI83329.1"/>
    <property type="molecule type" value="Genomic_DNA"/>
</dbReference>
<dbReference type="OrthoDB" id="6388791at2"/>
<dbReference type="Pfam" id="PF05621">
    <property type="entry name" value="TniB"/>
    <property type="match status" value="1"/>
</dbReference>
<proteinExistence type="predicted"/>
<dbReference type="AlphaFoldDB" id="A0A2S5Z7E8"/>
<dbReference type="PANTHER" id="PTHR35894">
    <property type="entry name" value="GENERAL SECRETION PATHWAY PROTEIN A-RELATED"/>
    <property type="match status" value="1"/>
</dbReference>
<comment type="caution">
    <text evidence="1">The sequence shown here is derived from an EMBL/GenBank/DDBJ whole genome shotgun (WGS) entry which is preliminary data.</text>
</comment>